<evidence type="ECO:0000313" key="2">
    <source>
        <dbReference type="EMBL" id="CAE7343139.1"/>
    </source>
</evidence>
<proteinExistence type="predicted"/>
<evidence type="ECO:0000313" key="3">
    <source>
        <dbReference type="Proteomes" id="UP000601435"/>
    </source>
</evidence>
<organism evidence="2 3">
    <name type="scientific">Symbiodinium necroappetens</name>
    <dbReference type="NCBI Taxonomy" id="1628268"/>
    <lineage>
        <taxon>Eukaryota</taxon>
        <taxon>Sar</taxon>
        <taxon>Alveolata</taxon>
        <taxon>Dinophyceae</taxon>
        <taxon>Suessiales</taxon>
        <taxon>Symbiodiniaceae</taxon>
        <taxon>Symbiodinium</taxon>
    </lineage>
</organism>
<dbReference type="EMBL" id="CAJNJA010014474">
    <property type="protein sequence ID" value="CAE7343139.1"/>
    <property type="molecule type" value="Genomic_DNA"/>
</dbReference>
<comment type="caution">
    <text evidence="2">The sequence shown here is derived from an EMBL/GenBank/DDBJ whole genome shotgun (WGS) entry which is preliminary data.</text>
</comment>
<dbReference type="AlphaFoldDB" id="A0A812PA20"/>
<keyword evidence="1" id="KW-1133">Transmembrane helix</keyword>
<keyword evidence="1" id="KW-0812">Transmembrane</keyword>
<keyword evidence="3" id="KW-1185">Reference proteome</keyword>
<keyword evidence="1" id="KW-0472">Membrane</keyword>
<reference evidence="2" key="1">
    <citation type="submission" date="2021-02" db="EMBL/GenBank/DDBJ databases">
        <authorList>
            <person name="Dougan E. K."/>
            <person name="Rhodes N."/>
            <person name="Thang M."/>
            <person name="Chan C."/>
        </authorList>
    </citation>
    <scope>NUCLEOTIDE SEQUENCE</scope>
</reference>
<protein>
    <submittedName>
        <fullName evidence="2">Uncharacterized protein</fullName>
    </submittedName>
</protein>
<dbReference type="OrthoDB" id="415004at2759"/>
<feature type="transmembrane region" description="Helical" evidence="1">
    <location>
        <begin position="88"/>
        <end position="109"/>
    </location>
</feature>
<name>A0A812PA20_9DINO</name>
<gene>
    <name evidence="2" type="ORF">SNEC2469_LOCUS8861</name>
</gene>
<dbReference type="Proteomes" id="UP000601435">
    <property type="component" value="Unassembled WGS sequence"/>
</dbReference>
<accession>A0A812PA20</accession>
<evidence type="ECO:0000256" key="1">
    <source>
        <dbReference type="SAM" id="Phobius"/>
    </source>
</evidence>
<sequence length="145" mass="15785">MYVPQPGPLRPRASALGVLLLCGSLGLGWRSAWVPGWGARQVGQGSLCNEGLWLDSYCAHGMRPAEPPNLLEQISAMGPPPWAFLPPWVQMLAPFVIIIVLGAVAPTFFGRALFGAPRDADLSEWLKQKAIEVEVTEGDRQRPDQ</sequence>